<evidence type="ECO:0000313" key="1">
    <source>
        <dbReference type="EMBL" id="KAL3502548.1"/>
    </source>
</evidence>
<evidence type="ECO:0000313" key="2">
    <source>
        <dbReference type="Proteomes" id="UP001630127"/>
    </source>
</evidence>
<comment type="caution">
    <text evidence="1">The sequence shown here is derived from an EMBL/GenBank/DDBJ whole genome shotgun (WGS) entry which is preliminary data.</text>
</comment>
<sequence>MSLMDEGSSGLTQIDKTLIPMALSDHSLVVAKVVEEVGLKVASGPVLSPVHLEGDELEDMGLSEKTSMVVIDDKVVSTLDFLRKVPMKFEMTTIISYIDKRGVKLMKAK</sequence>
<proteinExistence type="predicted"/>
<dbReference type="Proteomes" id="UP001630127">
    <property type="component" value="Unassembled WGS sequence"/>
</dbReference>
<reference evidence="1 2" key="1">
    <citation type="submission" date="2024-11" db="EMBL/GenBank/DDBJ databases">
        <title>A near-complete genome assembly of Cinchona calisaya.</title>
        <authorList>
            <person name="Lian D.C."/>
            <person name="Zhao X.W."/>
            <person name="Wei L."/>
        </authorList>
    </citation>
    <scope>NUCLEOTIDE SEQUENCE [LARGE SCALE GENOMIC DNA]</scope>
    <source>
        <tissue evidence="1">Nenye</tissue>
    </source>
</reference>
<name>A0ABD2YAB1_9GENT</name>
<accession>A0ABD2YAB1</accession>
<protein>
    <submittedName>
        <fullName evidence="1">Uncharacterized protein</fullName>
    </submittedName>
</protein>
<dbReference type="AlphaFoldDB" id="A0ABD2YAB1"/>
<organism evidence="1 2">
    <name type="scientific">Cinchona calisaya</name>
    <dbReference type="NCBI Taxonomy" id="153742"/>
    <lineage>
        <taxon>Eukaryota</taxon>
        <taxon>Viridiplantae</taxon>
        <taxon>Streptophyta</taxon>
        <taxon>Embryophyta</taxon>
        <taxon>Tracheophyta</taxon>
        <taxon>Spermatophyta</taxon>
        <taxon>Magnoliopsida</taxon>
        <taxon>eudicotyledons</taxon>
        <taxon>Gunneridae</taxon>
        <taxon>Pentapetalae</taxon>
        <taxon>asterids</taxon>
        <taxon>lamiids</taxon>
        <taxon>Gentianales</taxon>
        <taxon>Rubiaceae</taxon>
        <taxon>Cinchonoideae</taxon>
        <taxon>Cinchoneae</taxon>
        <taxon>Cinchona</taxon>
    </lineage>
</organism>
<dbReference type="EMBL" id="JBJUIK010000015">
    <property type="protein sequence ID" value="KAL3502548.1"/>
    <property type="molecule type" value="Genomic_DNA"/>
</dbReference>
<keyword evidence="2" id="KW-1185">Reference proteome</keyword>
<gene>
    <name evidence="1" type="ORF">ACH5RR_036997</name>
</gene>